<dbReference type="GO" id="GO:0016594">
    <property type="term" value="F:glycine binding"/>
    <property type="evidence" value="ECO:0007669"/>
    <property type="project" value="TreeGrafter"/>
</dbReference>
<evidence type="ECO:0000313" key="10">
    <source>
        <dbReference type="Proteomes" id="UP000242592"/>
    </source>
</evidence>
<dbReference type="PANTHER" id="PTHR11773:SF1">
    <property type="entry name" value="GLYCINE DEHYDROGENASE (DECARBOXYLATING), MITOCHONDRIAL"/>
    <property type="match status" value="1"/>
</dbReference>
<proteinExistence type="inferred from homology"/>
<comment type="subunit">
    <text evidence="6">The glycine cleavage system is composed of four proteins: P, T, L and H. In this organism, the P 'protein' is a heterodimer of two subunits.</text>
</comment>
<keyword evidence="3 6" id="KW-0663">Pyridoxal phosphate</keyword>
<dbReference type="CDD" id="cd00613">
    <property type="entry name" value="GDC-P"/>
    <property type="match status" value="1"/>
</dbReference>
<dbReference type="STRING" id="1123380.SAMN02745199_0913"/>
<evidence type="ECO:0000256" key="5">
    <source>
        <dbReference type="ARBA" id="ARBA00049026"/>
    </source>
</evidence>
<evidence type="ECO:0000256" key="2">
    <source>
        <dbReference type="ARBA" id="ARBA00003788"/>
    </source>
</evidence>
<sequence length="480" mass="53779">MTIFEISKSGRIGFQLPDNNIDDFELEIPEHLIRKDKPRLPEVSEVDVVRHYTNLALKNYSVDVGFYPLGSCTMKYNPKINEKMATLDGFTMIHPYQPIETVQGALKLMYELKNMLCEITGMDDLSLQPAAGAHGELTGILIARAYHLSRGDIKRTKAIVPDSAHGTNPASARMAGFDVIEIKSGPDGRIDLNELEKALNEEVAVLMLTNPNTLGLFEKDIYKISKMVHDAGALLYYDGANLNALLGRTRPGDMGFDIVHLNLHKTFSTPHGMGGPGSGPVGVKKHLVKFLPIPEIIFENGNYKLNYDKPESIGMIRSFYGNFSIMVRAYTYIKTMGNDGLKHIGNMAVLNANYLRKKIEKIMPIAYPGVCMHEFVSTCEKLTKETGVKALDIAKRLLDYGVHAPTMYFPLIVHEDFMIEPTETESKDTLDNFAKILEKIFNEARENPELVKNAPYNTPVKRLDDVTASRKPIFKFKFEG</sequence>
<dbReference type="FunFam" id="3.40.640.10:FF:000034">
    <property type="entry name" value="Probable glycine dehydrogenase (decarboxylating) subunit 2"/>
    <property type="match status" value="1"/>
</dbReference>
<accession>A0A1M5SJE0</accession>
<reference evidence="10" key="1">
    <citation type="submission" date="2016-11" db="EMBL/GenBank/DDBJ databases">
        <authorList>
            <person name="Varghese N."/>
            <person name="Submissions S."/>
        </authorList>
    </citation>
    <scope>NUCLEOTIDE SEQUENCE [LARGE SCALE GENOMIC DNA]</scope>
    <source>
        <strain evidence="10">DSM 15807</strain>
    </source>
</reference>
<feature type="domain" description="Glycine cleavage system P-protein N-terminal" evidence="7">
    <location>
        <begin position="20"/>
        <end position="292"/>
    </location>
</feature>
<keyword evidence="4 6" id="KW-0560">Oxidoreductase</keyword>
<comment type="catalytic activity">
    <reaction evidence="5 6">
        <text>N(6)-[(R)-lipoyl]-L-lysyl-[glycine-cleavage complex H protein] + glycine + H(+) = N(6)-[(R)-S(8)-aminomethyldihydrolipoyl]-L-lysyl-[glycine-cleavage complex H protein] + CO2</text>
        <dbReference type="Rhea" id="RHEA:24304"/>
        <dbReference type="Rhea" id="RHEA-COMP:10494"/>
        <dbReference type="Rhea" id="RHEA-COMP:10495"/>
        <dbReference type="ChEBI" id="CHEBI:15378"/>
        <dbReference type="ChEBI" id="CHEBI:16526"/>
        <dbReference type="ChEBI" id="CHEBI:57305"/>
        <dbReference type="ChEBI" id="CHEBI:83099"/>
        <dbReference type="ChEBI" id="CHEBI:83143"/>
        <dbReference type="EC" id="1.4.4.2"/>
    </reaction>
</comment>
<evidence type="ECO:0000256" key="4">
    <source>
        <dbReference type="ARBA" id="ARBA00023002"/>
    </source>
</evidence>
<feature type="domain" description="Glycine dehydrogenase C-terminal" evidence="8">
    <location>
        <begin position="346"/>
        <end position="446"/>
    </location>
</feature>
<evidence type="ECO:0000313" key="9">
    <source>
        <dbReference type="EMBL" id="SHH38712.1"/>
    </source>
</evidence>
<dbReference type="InterPro" id="IPR015424">
    <property type="entry name" value="PyrdxlP-dep_Trfase"/>
</dbReference>
<dbReference type="GO" id="GO:0019464">
    <property type="term" value="P:glycine decarboxylation via glycine cleavage system"/>
    <property type="evidence" value="ECO:0007669"/>
    <property type="project" value="UniProtKB-UniRule"/>
</dbReference>
<dbReference type="InterPro" id="IPR015421">
    <property type="entry name" value="PyrdxlP-dep_Trfase_major"/>
</dbReference>
<evidence type="ECO:0000256" key="6">
    <source>
        <dbReference type="HAMAP-Rule" id="MF_00713"/>
    </source>
</evidence>
<dbReference type="FunFam" id="3.90.1150.10:FF:000014">
    <property type="entry name" value="Probable glycine dehydrogenase (decarboxylating) subunit 2"/>
    <property type="match status" value="1"/>
</dbReference>
<dbReference type="GO" id="GO:0030170">
    <property type="term" value="F:pyridoxal phosphate binding"/>
    <property type="evidence" value="ECO:0007669"/>
    <property type="project" value="TreeGrafter"/>
</dbReference>
<dbReference type="PANTHER" id="PTHR11773">
    <property type="entry name" value="GLYCINE DEHYDROGENASE, DECARBOXYLATING"/>
    <property type="match status" value="1"/>
</dbReference>
<dbReference type="GO" id="GO:0004375">
    <property type="term" value="F:glycine dehydrogenase (decarboxylating) activity"/>
    <property type="evidence" value="ECO:0007669"/>
    <property type="project" value="UniProtKB-EC"/>
</dbReference>
<dbReference type="AlphaFoldDB" id="A0A1M5SJE0"/>
<dbReference type="RefSeq" id="WP_073072727.1">
    <property type="nucleotide sequence ID" value="NZ_FQXN01000003.1"/>
</dbReference>
<evidence type="ECO:0000256" key="1">
    <source>
        <dbReference type="ARBA" id="ARBA00001933"/>
    </source>
</evidence>
<name>A0A1M5SJE0_9BACT</name>
<gene>
    <name evidence="6" type="primary">gcvPB</name>
    <name evidence="9" type="ORF">SAMN02745199_0913</name>
</gene>
<dbReference type="GO" id="GO:0005829">
    <property type="term" value="C:cytosol"/>
    <property type="evidence" value="ECO:0007669"/>
    <property type="project" value="TreeGrafter"/>
</dbReference>
<dbReference type="OrthoDB" id="9801272at2"/>
<evidence type="ECO:0000259" key="7">
    <source>
        <dbReference type="Pfam" id="PF02347"/>
    </source>
</evidence>
<comment type="similarity">
    <text evidence="6">Belongs to the GcvP family. C-terminal subunit subfamily.</text>
</comment>
<organism evidence="9 10">
    <name type="scientific">Thermosipho atlanticus DSM 15807</name>
    <dbReference type="NCBI Taxonomy" id="1123380"/>
    <lineage>
        <taxon>Bacteria</taxon>
        <taxon>Thermotogati</taxon>
        <taxon>Thermotogota</taxon>
        <taxon>Thermotogae</taxon>
        <taxon>Thermotogales</taxon>
        <taxon>Fervidobacteriaceae</taxon>
        <taxon>Thermosipho</taxon>
    </lineage>
</organism>
<dbReference type="InterPro" id="IPR023012">
    <property type="entry name" value="GcvPB"/>
</dbReference>
<dbReference type="Gene3D" id="3.90.1150.10">
    <property type="entry name" value="Aspartate Aminotransferase, domain 1"/>
    <property type="match status" value="1"/>
</dbReference>
<dbReference type="InterPro" id="IPR049315">
    <property type="entry name" value="GDC-P_N"/>
</dbReference>
<dbReference type="InterPro" id="IPR015422">
    <property type="entry name" value="PyrdxlP-dep_Trfase_small"/>
</dbReference>
<dbReference type="GO" id="GO:0005960">
    <property type="term" value="C:glycine cleavage complex"/>
    <property type="evidence" value="ECO:0007669"/>
    <property type="project" value="TreeGrafter"/>
</dbReference>
<dbReference type="Pfam" id="PF21478">
    <property type="entry name" value="GcvP2_C"/>
    <property type="match status" value="1"/>
</dbReference>
<dbReference type="HAMAP" id="MF_00713">
    <property type="entry name" value="GcvPB"/>
    <property type="match status" value="1"/>
</dbReference>
<keyword evidence="10" id="KW-1185">Reference proteome</keyword>
<dbReference type="Gene3D" id="3.40.640.10">
    <property type="entry name" value="Type I PLP-dependent aspartate aminotransferase-like (Major domain)"/>
    <property type="match status" value="1"/>
</dbReference>
<dbReference type="SUPFAM" id="SSF53383">
    <property type="entry name" value="PLP-dependent transferases"/>
    <property type="match status" value="1"/>
</dbReference>
<dbReference type="NCBIfam" id="NF003346">
    <property type="entry name" value="PRK04366.1"/>
    <property type="match status" value="1"/>
</dbReference>
<feature type="modified residue" description="N6-(pyridoxal phosphate)lysine" evidence="6">
    <location>
        <position position="265"/>
    </location>
</feature>
<dbReference type="EMBL" id="FQXN01000003">
    <property type="protein sequence ID" value="SHH38712.1"/>
    <property type="molecule type" value="Genomic_DNA"/>
</dbReference>
<comment type="function">
    <text evidence="2 6">The glycine cleavage system catalyzes the degradation of glycine. The P protein binds the alpha-amino group of glycine through its pyridoxal phosphate cofactor; CO(2) is released and the remaining methylamine moiety is then transferred to the lipoamide cofactor of the H protein.</text>
</comment>
<evidence type="ECO:0000259" key="8">
    <source>
        <dbReference type="Pfam" id="PF21478"/>
    </source>
</evidence>
<dbReference type="EC" id="1.4.4.2" evidence="6"/>
<evidence type="ECO:0000256" key="3">
    <source>
        <dbReference type="ARBA" id="ARBA00022898"/>
    </source>
</evidence>
<dbReference type="InterPro" id="IPR020581">
    <property type="entry name" value="GDC_P"/>
</dbReference>
<dbReference type="Gene3D" id="6.20.440.10">
    <property type="match status" value="1"/>
</dbReference>
<dbReference type="Proteomes" id="UP000242592">
    <property type="component" value="Unassembled WGS sequence"/>
</dbReference>
<dbReference type="InterPro" id="IPR049316">
    <property type="entry name" value="GDC-P_C"/>
</dbReference>
<comment type="cofactor">
    <cofactor evidence="1 6">
        <name>pyridoxal 5'-phosphate</name>
        <dbReference type="ChEBI" id="CHEBI:597326"/>
    </cofactor>
</comment>
<dbReference type="Pfam" id="PF02347">
    <property type="entry name" value="GDC-P"/>
    <property type="match status" value="1"/>
</dbReference>
<protein>
    <recommendedName>
        <fullName evidence="6">Probable glycine dehydrogenase (decarboxylating) subunit 2</fullName>
        <ecNumber evidence="6">1.4.4.2</ecNumber>
    </recommendedName>
    <alternativeName>
        <fullName evidence="6">Glycine cleavage system P-protein subunit 2</fullName>
    </alternativeName>
    <alternativeName>
        <fullName evidence="6">Glycine decarboxylase subunit 2</fullName>
    </alternativeName>
    <alternativeName>
        <fullName evidence="6">Glycine dehydrogenase (aminomethyl-transferring) subunit 2</fullName>
    </alternativeName>
</protein>